<evidence type="ECO:0000256" key="3">
    <source>
        <dbReference type="ARBA" id="ARBA00022692"/>
    </source>
</evidence>
<feature type="transmembrane region" description="Helical" evidence="6">
    <location>
        <begin position="290"/>
        <end position="312"/>
    </location>
</feature>
<reference evidence="10" key="1">
    <citation type="submission" date="2023-07" db="EMBL/GenBank/DDBJ databases">
        <title>Dyadobacter sp. nov 'subterranea' isolated from contaminted grondwater.</title>
        <authorList>
            <person name="Szabo I."/>
            <person name="Al-Omari J."/>
            <person name="Szerdahelyi S.G."/>
            <person name="Rado J."/>
        </authorList>
    </citation>
    <scope>NUCLEOTIDE SEQUENCE [LARGE SCALE GENOMIC DNA]</scope>
    <source>
        <strain evidence="10">UP-52</strain>
    </source>
</reference>
<evidence type="ECO:0000256" key="2">
    <source>
        <dbReference type="ARBA" id="ARBA00022475"/>
    </source>
</evidence>
<feature type="transmembrane region" description="Helical" evidence="6">
    <location>
        <begin position="337"/>
        <end position="365"/>
    </location>
</feature>
<evidence type="ECO:0000313" key="9">
    <source>
        <dbReference type="EMBL" id="MBE9462276.1"/>
    </source>
</evidence>
<feature type="domain" description="ABC3 transporter permease C-terminal" evidence="7">
    <location>
        <begin position="296"/>
        <end position="408"/>
    </location>
</feature>
<proteinExistence type="predicted"/>
<feature type="domain" description="MacB-like periplasmic core" evidence="8">
    <location>
        <begin position="20"/>
        <end position="230"/>
    </location>
</feature>
<feature type="domain" description="ABC3 transporter permease C-terminal" evidence="7">
    <location>
        <begin position="685"/>
        <end position="798"/>
    </location>
</feature>
<feature type="transmembrane region" description="Helical" evidence="6">
    <location>
        <begin position="385"/>
        <end position="408"/>
    </location>
</feature>
<evidence type="ECO:0000256" key="4">
    <source>
        <dbReference type="ARBA" id="ARBA00022989"/>
    </source>
</evidence>
<dbReference type="InterPro" id="IPR003838">
    <property type="entry name" value="ABC3_permease_C"/>
</dbReference>
<comment type="subcellular location">
    <subcellularLocation>
        <location evidence="1">Cell membrane</location>
        <topology evidence="1">Multi-pass membrane protein</topology>
    </subcellularLocation>
</comment>
<keyword evidence="5 6" id="KW-0472">Membrane</keyword>
<gene>
    <name evidence="9" type="ORF">IEE83_10315</name>
</gene>
<evidence type="ECO:0000256" key="5">
    <source>
        <dbReference type="ARBA" id="ARBA00023136"/>
    </source>
</evidence>
<dbReference type="Pfam" id="PF12704">
    <property type="entry name" value="MacB_PCD"/>
    <property type="match status" value="2"/>
</dbReference>
<feature type="domain" description="MacB-like periplasmic core" evidence="8">
    <location>
        <begin position="442"/>
        <end position="613"/>
    </location>
</feature>
<evidence type="ECO:0000259" key="8">
    <source>
        <dbReference type="Pfam" id="PF12704"/>
    </source>
</evidence>
<accession>A0ABR9WD35</accession>
<keyword evidence="3 6" id="KW-0812">Transmembrane</keyword>
<feature type="transmembrane region" description="Helical" evidence="6">
    <location>
        <begin position="734"/>
        <end position="754"/>
    </location>
</feature>
<keyword evidence="2" id="KW-1003">Cell membrane</keyword>
<dbReference type="InterPro" id="IPR050250">
    <property type="entry name" value="Macrolide_Exporter_MacB"/>
</dbReference>
<organism evidence="9 10">
    <name type="scientific">Dyadobacter subterraneus</name>
    <dbReference type="NCBI Taxonomy" id="2773304"/>
    <lineage>
        <taxon>Bacteria</taxon>
        <taxon>Pseudomonadati</taxon>
        <taxon>Bacteroidota</taxon>
        <taxon>Cytophagia</taxon>
        <taxon>Cytophagales</taxon>
        <taxon>Spirosomataceae</taxon>
        <taxon>Dyadobacter</taxon>
    </lineage>
</organism>
<keyword evidence="4 6" id="KW-1133">Transmembrane helix</keyword>
<evidence type="ECO:0000256" key="6">
    <source>
        <dbReference type="SAM" id="Phobius"/>
    </source>
</evidence>
<dbReference type="PANTHER" id="PTHR30572">
    <property type="entry name" value="MEMBRANE COMPONENT OF TRANSPORTER-RELATED"/>
    <property type="match status" value="1"/>
</dbReference>
<protein>
    <submittedName>
        <fullName evidence="9">ABC transporter permease</fullName>
    </submittedName>
</protein>
<feature type="transmembrane region" description="Helical" evidence="6">
    <location>
        <begin position="766"/>
        <end position="786"/>
    </location>
</feature>
<dbReference type="RefSeq" id="WP_194120495.1">
    <property type="nucleotide sequence ID" value="NZ_JACYGY010000001.1"/>
</dbReference>
<name>A0ABR9WD35_9BACT</name>
<evidence type="ECO:0000259" key="7">
    <source>
        <dbReference type="Pfam" id="PF02687"/>
    </source>
</evidence>
<comment type="caution">
    <text evidence="9">The sequence shown here is derived from an EMBL/GenBank/DDBJ whole genome shotgun (WGS) entry which is preliminary data.</text>
</comment>
<dbReference type="EMBL" id="JACYGY010000001">
    <property type="protein sequence ID" value="MBE9462276.1"/>
    <property type="molecule type" value="Genomic_DNA"/>
</dbReference>
<dbReference type="PANTHER" id="PTHR30572:SF18">
    <property type="entry name" value="ABC-TYPE MACROLIDE FAMILY EXPORT SYSTEM PERMEASE COMPONENT 2"/>
    <property type="match status" value="1"/>
</dbReference>
<evidence type="ECO:0000256" key="1">
    <source>
        <dbReference type="ARBA" id="ARBA00004651"/>
    </source>
</evidence>
<evidence type="ECO:0000313" key="10">
    <source>
        <dbReference type="Proteomes" id="UP000634134"/>
    </source>
</evidence>
<sequence>MISNFFKIAWRSLWKKKAFSAINIFGLAIGLATCLLILLFVQSELSYDKFNVNADRIFRVTLNGKIGGREINIAAAPAPVGPAISGDYPGIESYTRLTREGSFVVKYGNEKFKEERVVFADSNFFSVFSIPFIKGDLKNALKEPNTMVITEATAEKYFGKTDPVGKSLTLGTRGLFRITGVCENVPDNSHFHFDFFGSLASVHLGEKWLSSGAHTYLLLRKNYSIEKLSAQGPQIVKKYIAPEIQEFLGMSYEEYVRKGDRFGFTFQPLTDIHLNSDLEAELEPNGDIKYVYIFSAIAAFILLLACINFMNLSTAGSANRAKEVGIRKVLGSIQQQLIFQFLTESILLTFLALLVAFVVVIAVLPSFNQLAAKQFDIQTILNFRIVGYALAGCLFVGLLAGSYPAFFLSAFRPISVLKGKIQMGVRSGWLRNTLVTVQFVVSIGMIIGTIVVYQQLRFIQNKKVGFDKDQVLILQDTYVLGDKVKVFKEELRKLSQIQDVTLAGYVPAGDSNNGTDGFLPESAAGSVSPYRLRTYQIDEDYLATLGIGLAAGRNFSKSFATDSVAILVNEAAVKQFGWKNPIGQRIKTVGNGKADSRKTYTVVGVTKNFHFESMHQSIAPLVMMYGGDRFQMALRIRTDDMPGLIKTLEKTWKSQTDSPFSYTFLNERFNKMYQSEQRIGALFGIFAGLAVVIACLGLFGLAAFTTLQRTKEIGVRKVLGASVMSIVALLSKDFMNLIIVAIFIATPLAWYGMSRWLADFAYKIDIQWWVFALAGVLTVLTALLTISFQSIKAALMNPVKSLKSE</sequence>
<feature type="transmembrane region" description="Helical" evidence="6">
    <location>
        <begin position="679"/>
        <end position="707"/>
    </location>
</feature>
<dbReference type="Pfam" id="PF02687">
    <property type="entry name" value="FtsX"/>
    <property type="match status" value="2"/>
</dbReference>
<keyword evidence="10" id="KW-1185">Reference proteome</keyword>
<feature type="transmembrane region" description="Helical" evidence="6">
    <location>
        <begin position="429"/>
        <end position="453"/>
    </location>
</feature>
<feature type="transmembrane region" description="Helical" evidence="6">
    <location>
        <begin position="21"/>
        <end position="41"/>
    </location>
</feature>
<dbReference type="InterPro" id="IPR025857">
    <property type="entry name" value="MacB_PCD"/>
</dbReference>
<dbReference type="Proteomes" id="UP000634134">
    <property type="component" value="Unassembled WGS sequence"/>
</dbReference>